<keyword evidence="5" id="KW-1185">Reference proteome</keyword>
<comment type="caution">
    <text evidence="4">The sequence shown here is derived from an EMBL/GenBank/DDBJ whole genome shotgun (WGS) entry which is preliminary data.</text>
</comment>
<comment type="similarity">
    <text evidence="1">Belongs to the SUN family.</text>
</comment>
<evidence type="ECO:0000256" key="2">
    <source>
        <dbReference type="SAM" id="MobiDB-lite"/>
    </source>
</evidence>
<evidence type="ECO:0000313" key="4">
    <source>
        <dbReference type="EMBL" id="KAK0743594.1"/>
    </source>
</evidence>
<feature type="compositionally biased region" description="Polar residues" evidence="2">
    <location>
        <begin position="389"/>
        <end position="406"/>
    </location>
</feature>
<dbReference type="InterPro" id="IPR053088">
    <property type="entry name" value="Beta-glucosidase/SUN-like"/>
</dbReference>
<feature type="region of interest" description="Disordered" evidence="2">
    <location>
        <begin position="18"/>
        <end position="54"/>
    </location>
</feature>
<evidence type="ECO:0000256" key="3">
    <source>
        <dbReference type="SAM" id="SignalP"/>
    </source>
</evidence>
<feature type="compositionally biased region" description="Polar residues" evidence="2">
    <location>
        <begin position="44"/>
        <end position="54"/>
    </location>
</feature>
<feature type="signal peptide" evidence="3">
    <location>
        <begin position="1"/>
        <end position="21"/>
    </location>
</feature>
<dbReference type="PANTHER" id="PTHR31654:SF0">
    <property type="entry name" value="SECRETED BETA-GLUCOSIDASE ADG3-RELATED"/>
    <property type="match status" value="1"/>
</dbReference>
<name>A0AA40K2I0_9PEZI</name>
<proteinExistence type="inferred from homology"/>
<gene>
    <name evidence="4" type="ORF">B0T18DRAFT_330390</name>
</gene>
<protein>
    <submittedName>
        <fullName evidence="4">Uncharacterized protein</fullName>
    </submittedName>
</protein>
<feature type="region of interest" description="Disordered" evidence="2">
    <location>
        <begin position="318"/>
        <end position="406"/>
    </location>
</feature>
<keyword evidence="3" id="KW-0732">Signal</keyword>
<accession>A0AA40K2I0</accession>
<feature type="chain" id="PRO_5041432146" evidence="3">
    <location>
        <begin position="22"/>
        <end position="444"/>
    </location>
</feature>
<feature type="compositionally biased region" description="Basic and acidic residues" evidence="2">
    <location>
        <begin position="29"/>
        <end position="43"/>
    </location>
</feature>
<dbReference type="PANTHER" id="PTHR31654">
    <property type="entry name" value="SECRETED BETA-GLUCOSIDASE ADG3-RELATED"/>
    <property type="match status" value="1"/>
</dbReference>
<reference evidence="4" key="1">
    <citation type="submission" date="2023-06" db="EMBL/GenBank/DDBJ databases">
        <title>Genome-scale phylogeny and comparative genomics of the fungal order Sordariales.</title>
        <authorList>
            <consortium name="Lawrence Berkeley National Laboratory"/>
            <person name="Hensen N."/>
            <person name="Bonometti L."/>
            <person name="Westerberg I."/>
            <person name="Brannstrom I.O."/>
            <person name="Guillou S."/>
            <person name="Cros-Aarteil S."/>
            <person name="Calhoun S."/>
            <person name="Haridas S."/>
            <person name="Kuo A."/>
            <person name="Mondo S."/>
            <person name="Pangilinan J."/>
            <person name="Riley R."/>
            <person name="LaButti K."/>
            <person name="Andreopoulos B."/>
            <person name="Lipzen A."/>
            <person name="Chen C."/>
            <person name="Yanf M."/>
            <person name="Daum C."/>
            <person name="Ng V."/>
            <person name="Clum A."/>
            <person name="Steindorff A."/>
            <person name="Ohm R."/>
            <person name="Martin F."/>
            <person name="Silar P."/>
            <person name="Natvig D."/>
            <person name="Lalanne C."/>
            <person name="Gautier V."/>
            <person name="Ament-velasquez S.L."/>
            <person name="Kruys A."/>
            <person name="Hutchinson M.I."/>
            <person name="Powell A.J."/>
            <person name="Barry K."/>
            <person name="Miller A.N."/>
            <person name="Grigoriev I.V."/>
            <person name="Debuchy R."/>
            <person name="Gladieux P."/>
            <person name="Thoren M.H."/>
            <person name="Johannesson H."/>
        </authorList>
    </citation>
    <scope>NUCLEOTIDE SEQUENCE</scope>
    <source>
        <strain evidence="4">SMH3187-1</strain>
    </source>
</reference>
<feature type="compositionally biased region" description="Low complexity" evidence="2">
    <location>
        <begin position="334"/>
        <end position="368"/>
    </location>
</feature>
<dbReference type="Proteomes" id="UP001172155">
    <property type="component" value="Unassembled WGS sequence"/>
</dbReference>
<sequence length="444" mass="45050">MRLSVALGSATLFLAAQPATATQAHRRAHDQLRRHQHGHHADSSNHTNELTKRSSCTLPAHPDLVNVPGAKNGGFAMAGDVECKDGMYCPIACVSGKVMAQWKEGTKYAYPESMYGGLRCNNGVAEKPFPDKPYCVDGTGAVKAVNKCGSVVSFCQTVLPGDEAMVIPTDVDDAKTLAVPGMSYWAQTAAHYYINPPGVASGEGCVWGTSAKPVGNWSPYVAGANTVADGNTFVKIAWNPIYTGEGYAGVKPTFGVKIECPDGGCNGLPCGINPETDGFNGVSSPVKANGVGGANFCVVTVPKGKTANIVVYNLDGSSGGGGGGVKAPPSSTEKPAPTSTSEAASSTAAPTSSEASSSSTSVAKPSTSRGPKFIPGGIFHENSTETETDAPSSYGSTTRPTLGASSTAAAAPKETILKGEAAAGQPGGAIAGLIVAFVAAAALF</sequence>
<organism evidence="4 5">
    <name type="scientific">Schizothecium vesticola</name>
    <dbReference type="NCBI Taxonomy" id="314040"/>
    <lineage>
        <taxon>Eukaryota</taxon>
        <taxon>Fungi</taxon>
        <taxon>Dikarya</taxon>
        <taxon>Ascomycota</taxon>
        <taxon>Pezizomycotina</taxon>
        <taxon>Sordariomycetes</taxon>
        <taxon>Sordariomycetidae</taxon>
        <taxon>Sordariales</taxon>
        <taxon>Schizotheciaceae</taxon>
        <taxon>Schizothecium</taxon>
    </lineage>
</organism>
<evidence type="ECO:0000313" key="5">
    <source>
        <dbReference type="Proteomes" id="UP001172155"/>
    </source>
</evidence>
<evidence type="ECO:0000256" key="1">
    <source>
        <dbReference type="ARBA" id="ARBA00010579"/>
    </source>
</evidence>
<dbReference type="Pfam" id="PF03856">
    <property type="entry name" value="SUN"/>
    <property type="match status" value="1"/>
</dbReference>
<dbReference type="AlphaFoldDB" id="A0AA40K2I0"/>
<dbReference type="InterPro" id="IPR005556">
    <property type="entry name" value="SUN"/>
</dbReference>
<dbReference type="EMBL" id="JAUKUD010000005">
    <property type="protein sequence ID" value="KAK0743594.1"/>
    <property type="molecule type" value="Genomic_DNA"/>
</dbReference>